<accession>A0A0K2TTA0</accession>
<evidence type="ECO:0000313" key="1">
    <source>
        <dbReference type="EMBL" id="CDW28872.1"/>
    </source>
</evidence>
<sequence>MDQIAKWTSDNALGRHSTPKMNVNRFNNWNPLEKEIYEGGLKNFRAHYEDGSTR</sequence>
<name>A0A0K2TTA0_LEPSM</name>
<protein>
    <submittedName>
        <fullName evidence="1">Uncharacterized protein</fullName>
    </submittedName>
</protein>
<reference evidence="1" key="1">
    <citation type="submission" date="2014-05" db="EMBL/GenBank/DDBJ databases">
        <authorList>
            <person name="Chronopoulou M."/>
        </authorList>
    </citation>
    <scope>NUCLEOTIDE SEQUENCE</scope>
    <source>
        <tissue evidence="1">Whole organism</tissue>
    </source>
</reference>
<dbReference type="EMBL" id="HACA01011511">
    <property type="protein sequence ID" value="CDW28872.1"/>
    <property type="molecule type" value="Transcribed_RNA"/>
</dbReference>
<proteinExistence type="predicted"/>
<dbReference type="AlphaFoldDB" id="A0A0K2TTA0"/>
<organism evidence="1">
    <name type="scientific">Lepeophtheirus salmonis</name>
    <name type="common">Salmon louse</name>
    <name type="synonym">Caligus salmonis</name>
    <dbReference type="NCBI Taxonomy" id="72036"/>
    <lineage>
        <taxon>Eukaryota</taxon>
        <taxon>Metazoa</taxon>
        <taxon>Ecdysozoa</taxon>
        <taxon>Arthropoda</taxon>
        <taxon>Crustacea</taxon>
        <taxon>Multicrustacea</taxon>
        <taxon>Hexanauplia</taxon>
        <taxon>Copepoda</taxon>
        <taxon>Siphonostomatoida</taxon>
        <taxon>Caligidae</taxon>
        <taxon>Lepeophtheirus</taxon>
    </lineage>
</organism>